<protein>
    <submittedName>
        <fullName evidence="1">Uncharacterized protein</fullName>
    </submittedName>
</protein>
<evidence type="ECO:0000313" key="2">
    <source>
        <dbReference type="Proteomes" id="UP001148838"/>
    </source>
</evidence>
<organism evidence="1 2">
    <name type="scientific">Periplaneta americana</name>
    <name type="common">American cockroach</name>
    <name type="synonym">Blatta americana</name>
    <dbReference type="NCBI Taxonomy" id="6978"/>
    <lineage>
        <taxon>Eukaryota</taxon>
        <taxon>Metazoa</taxon>
        <taxon>Ecdysozoa</taxon>
        <taxon>Arthropoda</taxon>
        <taxon>Hexapoda</taxon>
        <taxon>Insecta</taxon>
        <taxon>Pterygota</taxon>
        <taxon>Neoptera</taxon>
        <taxon>Polyneoptera</taxon>
        <taxon>Dictyoptera</taxon>
        <taxon>Blattodea</taxon>
        <taxon>Blattoidea</taxon>
        <taxon>Blattidae</taxon>
        <taxon>Blattinae</taxon>
        <taxon>Periplaneta</taxon>
    </lineage>
</organism>
<gene>
    <name evidence="1" type="ORF">ANN_10056</name>
</gene>
<name>A0ABQ8TN00_PERAM</name>
<proteinExistence type="predicted"/>
<evidence type="ECO:0000313" key="1">
    <source>
        <dbReference type="EMBL" id="KAJ4448044.1"/>
    </source>
</evidence>
<dbReference type="Proteomes" id="UP001148838">
    <property type="component" value="Unassembled WGS sequence"/>
</dbReference>
<comment type="caution">
    <text evidence="1">The sequence shown here is derived from an EMBL/GenBank/DDBJ whole genome shotgun (WGS) entry which is preliminary data.</text>
</comment>
<dbReference type="EMBL" id="JAJSOF020000005">
    <property type="protein sequence ID" value="KAJ4448044.1"/>
    <property type="molecule type" value="Genomic_DNA"/>
</dbReference>
<keyword evidence="2" id="KW-1185">Reference proteome</keyword>
<reference evidence="1 2" key="1">
    <citation type="journal article" date="2022" name="Allergy">
        <title>Genome assembly and annotation of Periplaneta americana reveal a comprehensive cockroach allergen profile.</title>
        <authorList>
            <person name="Wang L."/>
            <person name="Xiong Q."/>
            <person name="Saelim N."/>
            <person name="Wang L."/>
            <person name="Nong W."/>
            <person name="Wan A.T."/>
            <person name="Shi M."/>
            <person name="Liu X."/>
            <person name="Cao Q."/>
            <person name="Hui J.H.L."/>
            <person name="Sookrung N."/>
            <person name="Leung T.F."/>
            <person name="Tungtrongchitr A."/>
            <person name="Tsui S.K.W."/>
        </authorList>
    </citation>
    <scope>NUCLEOTIDE SEQUENCE [LARGE SCALE GENOMIC DNA]</scope>
    <source>
        <strain evidence="1">PWHHKU_190912</strain>
    </source>
</reference>
<accession>A0ABQ8TN00</accession>
<sequence>MTYLWTVRNHIRQTLNTNPISYKVNDEGMEGRDHTLVKRQHVVLIYRYLYSITEQDIGHLPGTRETSISNKNTPILYMLMVCEMEVPCVPSLNMNDAFRIEGYHIEEYLLSMGLDERFDVAKERGNERGAIYRIFDATLRQPRATLPHDERDSCATVH</sequence>